<dbReference type="EMBL" id="JAVREN010000003">
    <property type="protein sequence ID" value="MDT0305922.1"/>
    <property type="molecule type" value="Genomic_DNA"/>
</dbReference>
<gene>
    <name evidence="1" type="ORF">RM780_02960</name>
</gene>
<evidence type="ECO:0000313" key="1">
    <source>
        <dbReference type="EMBL" id="MDT0305922.1"/>
    </source>
</evidence>
<dbReference type="Proteomes" id="UP001183388">
    <property type="component" value="Unassembled WGS sequence"/>
</dbReference>
<accession>A0ABU2L333</accession>
<evidence type="ECO:0000313" key="2">
    <source>
        <dbReference type="Proteomes" id="UP001183388"/>
    </source>
</evidence>
<name>A0ABU2L333_9ACTN</name>
<reference evidence="2" key="1">
    <citation type="submission" date="2023-07" db="EMBL/GenBank/DDBJ databases">
        <title>30 novel species of actinomycetes from the DSMZ collection.</title>
        <authorList>
            <person name="Nouioui I."/>
        </authorList>
    </citation>
    <scope>NUCLEOTIDE SEQUENCE [LARGE SCALE GENOMIC DNA]</scope>
    <source>
        <strain evidence="2">DSM 44917</strain>
    </source>
</reference>
<comment type="caution">
    <text evidence="1">The sequence shown here is derived from an EMBL/GenBank/DDBJ whole genome shotgun (WGS) entry which is preliminary data.</text>
</comment>
<keyword evidence="2" id="KW-1185">Reference proteome</keyword>
<proteinExistence type="predicted"/>
<organism evidence="1 2">
    <name type="scientific">Streptomyces boetiae</name>
    <dbReference type="NCBI Taxonomy" id="3075541"/>
    <lineage>
        <taxon>Bacteria</taxon>
        <taxon>Bacillati</taxon>
        <taxon>Actinomycetota</taxon>
        <taxon>Actinomycetes</taxon>
        <taxon>Kitasatosporales</taxon>
        <taxon>Streptomycetaceae</taxon>
        <taxon>Streptomyces</taxon>
    </lineage>
</organism>
<sequence>MAYQEQPDGGDAADREAQTDIYLRALRSRLGPKAFEAVVRAALEILAAASREQERVDIDLPDDLRDEWLMLMAVLGSGRMDMRRLEIPGEEGGGWAMVTAEAAEDPAVRARLRDFFAERHRQRAAERETLEGIARASGMMPD</sequence>
<dbReference type="RefSeq" id="WP_311628835.1">
    <property type="nucleotide sequence ID" value="NZ_JAVREN010000003.1"/>
</dbReference>
<protein>
    <recommendedName>
        <fullName evidence="3">DUF2267 domain-containing protein</fullName>
    </recommendedName>
</protein>
<evidence type="ECO:0008006" key="3">
    <source>
        <dbReference type="Google" id="ProtNLM"/>
    </source>
</evidence>